<dbReference type="EMBL" id="FNON01000003">
    <property type="protein sequence ID" value="SDX81647.1"/>
    <property type="molecule type" value="Genomic_DNA"/>
</dbReference>
<evidence type="ECO:0000256" key="4">
    <source>
        <dbReference type="ARBA" id="ARBA00022475"/>
    </source>
</evidence>
<comment type="subcellular location">
    <subcellularLocation>
        <location evidence="1">Cell membrane</location>
        <topology evidence="1">Multi-pass membrane protein</topology>
    </subcellularLocation>
</comment>
<evidence type="ECO:0000256" key="8">
    <source>
        <dbReference type="SAM" id="Phobius"/>
    </source>
</evidence>
<feature type="transmembrane region" description="Helical" evidence="8">
    <location>
        <begin position="44"/>
        <end position="64"/>
    </location>
</feature>
<dbReference type="PANTHER" id="PTHR36122">
    <property type="entry name" value="NICOTINAMIDE RIBOSIDE TRANSPORTER PNUC"/>
    <property type="match status" value="1"/>
</dbReference>
<organism evidence="9 10">
    <name type="scientific">Amycolatopsis xylanica</name>
    <dbReference type="NCBI Taxonomy" id="589385"/>
    <lineage>
        <taxon>Bacteria</taxon>
        <taxon>Bacillati</taxon>
        <taxon>Actinomycetota</taxon>
        <taxon>Actinomycetes</taxon>
        <taxon>Pseudonocardiales</taxon>
        <taxon>Pseudonocardiaceae</taxon>
        <taxon>Amycolatopsis</taxon>
    </lineage>
</organism>
<sequence length="210" mass="23365">MFDLLVSWFNAEAFRIFGAPVSVIELIGAVTGVWCVWLVARQNLWNWPIGIANNLAFLLLFTTAGLYADAGLQVVYVVLALYGWWNWLFGGKDRGALPVRRTRSGEWIGLAVGGVAGTVGLWALLAHATDSTVPWWDAATTVLSLLATYGQTRKLLESWWFWIAADVLYIPLYGYKGLWVTAVVYVIFLCLCVNGLHSWRRALAKEPVVA</sequence>
<evidence type="ECO:0000256" key="3">
    <source>
        <dbReference type="ARBA" id="ARBA00022448"/>
    </source>
</evidence>
<keyword evidence="3" id="KW-0813">Transport</keyword>
<dbReference type="InterPro" id="IPR006419">
    <property type="entry name" value="NMN_transpt_PnuC"/>
</dbReference>
<evidence type="ECO:0000256" key="2">
    <source>
        <dbReference type="ARBA" id="ARBA00006669"/>
    </source>
</evidence>
<feature type="transmembrane region" description="Helical" evidence="8">
    <location>
        <begin position="16"/>
        <end position="37"/>
    </location>
</feature>
<keyword evidence="7 8" id="KW-0472">Membrane</keyword>
<name>A0A1H3ESV8_9PSEU</name>
<keyword evidence="10" id="KW-1185">Reference proteome</keyword>
<dbReference type="STRING" id="589385.SAMN05421504_103959"/>
<dbReference type="Proteomes" id="UP000199515">
    <property type="component" value="Unassembled WGS sequence"/>
</dbReference>
<dbReference type="OrthoDB" id="9791248at2"/>
<evidence type="ECO:0000256" key="6">
    <source>
        <dbReference type="ARBA" id="ARBA00022989"/>
    </source>
</evidence>
<keyword evidence="5 8" id="KW-0812">Transmembrane</keyword>
<protein>
    <submittedName>
        <fullName evidence="9">Nicotinamide mononucleotide transporter</fullName>
    </submittedName>
</protein>
<dbReference type="GO" id="GO:0005886">
    <property type="term" value="C:plasma membrane"/>
    <property type="evidence" value="ECO:0007669"/>
    <property type="project" value="UniProtKB-SubCell"/>
</dbReference>
<evidence type="ECO:0000256" key="1">
    <source>
        <dbReference type="ARBA" id="ARBA00004651"/>
    </source>
</evidence>
<evidence type="ECO:0000313" key="9">
    <source>
        <dbReference type="EMBL" id="SDX81647.1"/>
    </source>
</evidence>
<dbReference type="AlphaFoldDB" id="A0A1H3ESV8"/>
<dbReference type="NCBIfam" id="TIGR01528">
    <property type="entry name" value="NMN_trans_PnuC"/>
    <property type="match status" value="1"/>
</dbReference>
<feature type="transmembrane region" description="Helical" evidence="8">
    <location>
        <begin position="107"/>
        <end position="127"/>
    </location>
</feature>
<dbReference type="PANTHER" id="PTHR36122:SF2">
    <property type="entry name" value="NICOTINAMIDE RIBOSIDE TRANSPORTER PNUC"/>
    <property type="match status" value="1"/>
</dbReference>
<dbReference type="GO" id="GO:0034257">
    <property type="term" value="F:nicotinamide riboside transmembrane transporter activity"/>
    <property type="evidence" value="ECO:0007669"/>
    <property type="project" value="InterPro"/>
</dbReference>
<feature type="transmembrane region" description="Helical" evidence="8">
    <location>
        <begin position="70"/>
        <end position="87"/>
    </location>
</feature>
<gene>
    <name evidence="9" type="ORF">SAMN05421504_103959</name>
</gene>
<keyword evidence="6 8" id="KW-1133">Transmembrane helix</keyword>
<dbReference type="RefSeq" id="WP_091290153.1">
    <property type="nucleotide sequence ID" value="NZ_FNON01000003.1"/>
</dbReference>
<reference evidence="9 10" key="1">
    <citation type="submission" date="2016-10" db="EMBL/GenBank/DDBJ databases">
        <authorList>
            <person name="de Groot N.N."/>
        </authorList>
    </citation>
    <scope>NUCLEOTIDE SEQUENCE [LARGE SCALE GENOMIC DNA]</scope>
    <source>
        <strain evidence="9 10">CPCC 202699</strain>
    </source>
</reference>
<dbReference type="Pfam" id="PF04973">
    <property type="entry name" value="NMN_transporter"/>
    <property type="match status" value="1"/>
</dbReference>
<accession>A0A1H3ESV8</accession>
<evidence type="ECO:0000256" key="5">
    <source>
        <dbReference type="ARBA" id="ARBA00022692"/>
    </source>
</evidence>
<feature type="transmembrane region" description="Helical" evidence="8">
    <location>
        <begin position="178"/>
        <end position="196"/>
    </location>
</feature>
<evidence type="ECO:0000313" key="10">
    <source>
        <dbReference type="Proteomes" id="UP000199515"/>
    </source>
</evidence>
<comment type="similarity">
    <text evidence="2">Belongs to the nicotinamide ribonucleoside (NR) uptake permease (TC 4.B.1) family.</text>
</comment>
<evidence type="ECO:0000256" key="7">
    <source>
        <dbReference type="ARBA" id="ARBA00023136"/>
    </source>
</evidence>
<keyword evidence="4" id="KW-1003">Cell membrane</keyword>
<proteinExistence type="inferred from homology"/>